<sequence length="130" mass="14705">MTTLIRVRCTVALYKGFADLGPLIRQVPESMLHYNDFLPFYRLVLDLFQRYQLDVPQTWSDLLDMARLMNGTDTDGDGRPDLFGACLDMMPQCKISFYVAGIAASYIQNNGTQSGFWFDPDSDGSLMCPL</sequence>
<evidence type="ECO:0000313" key="1">
    <source>
        <dbReference type="EMBL" id="GFH07638.1"/>
    </source>
</evidence>
<proteinExistence type="predicted"/>
<keyword evidence="2" id="KW-1185">Reference proteome</keyword>
<dbReference type="AlphaFoldDB" id="A0A699YID2"/>
<dbReference type="Proteomes" id="UP000485058">
    <property type="component" value="Unassembled WGS sequence"/>
</dbReference>
<dbReference type="SUPFAM" id="SSF53850">
    <property type="entry name" value="Periplasmic binding protein-like II"/>
    <property type="match status" value="1"/>
</dbReference>
<feature type="non-terminal residue" evidence="1">
    <location>
        <position position="130"/>
    </location>
</feature>
<gene>
    <name evidence="1" type="ORF">HaLaN_02468</name>
</gene>
<evidence type="ECO:0000313" key="2">
    <source>
        <dbReference type="Proteomes" id="UP000485058"/>
    </source>
</evidence>
<protein>
    <submittedName>
        <fullName evidence="1">Uncharacterized protein</fullName>
    </submittedName>
</protein>
<dbReference type="Gene3D" id="3.40.190.10">
    <property type="entry name" value="Periplasmic binding protein-like II"/>
    <property type="match status" value="1"/>
</dbReference>
<dbReference type="EMBL" id="BLLF01000107">
    <property type="protein sequence ID" value="GFH07638.1"/>
    <property type="molecule type" value="Genomic_DNA"/>
</dbReference>
<feature type="non-terminal residue" evidence="1">
    <location>
        <position position="1"/>
    </location>
</feature>
<name>A0A699YID2_HAELA</name>
<reference evidence="1 2" key="1">
    <citation type="submission" date="2020-02" db="EMBL/GenBank/DDBJ databases">
        <title>Draft genome sequence of Haematococcus lacustris strain NIES-144.</title>
        <authorList>
            <person name="Morimoto D."/>
            <person name="Nakagawa S."/>
            <person name="Yoshida T."/>
            <person name="Sawayama S."/>
        </authorList>
    </citation>
    <scope>NUCLEOTIDE SEQUENCE [LARGE SCALE GENOMIC DNA]</scope>
    <source>
        <strain evidence="1 2">NIES-144</strain>
    </source>
</reference>
<accession>A0A699YID2</accession>
<organism evidence="1 2">
    <name type="scientific">Haematococcus lacustris</name>
    <name type="common">Green alga</name>
    <name type="synonym">Haematococcus pluvialis</name>
    <dbReference type="NCBI Taxonomy" id="44745"/>
    <lineage>
        <taxon>Eukaryota</taxon>
        <taxon>Viridiplantae</taxon>
        <taxon>Chlorophyta</taxon>
        <taxon>core chlorophytes</taxon>
        <taxon>Chlorophyceae</taxon>
        <taxon>CS clade</taxon>
        <taxon>Chlamydomonadales</taxon>
        <taxon>Haematococcaceae</taxon>
        <taxon>Haematococcus</taxon>
    </lineage>
</organism>
<comment type="caution">
    <text evidence="1">The sequence shown here is derived from an EMBL/GenBank/DDBJ whole genome shotgun (WGS) entry which is preliminary data.</text>
</comment>